<evidence type="ECO:0000313" key="10">
    <source>
        <dbReference type="EMBL" id="KAG6492486.1"/>
    </source>
</evidence>
<dbReference type="PANTHER" id="PTHR31384">
    <property type="entry name" value="AUXIN RESPONSE FACTOR 4-RELATED"/>
    <property type="match status" value="1"/>
</dbReference>
<evidence type="ECO:0000259" key="9">
    <source>
        <dbReference type="Pfam" id="PF06507"/>
    </source>
</evidence>
<dbReference type="Gene3D" id="2.30.30.1040">
    <property type="match status" value="1"/>
</dbReference>
<evidence type="ECO:0000256" key="2">
    <source>
        <dbReference type="ARBA" id="ARBA00007853"/>
    </source>
</evidence>
<organism evidence="10 11">
    <name type="scientific">Zingiber officinale</name>
    <name type="common">Ginger</name>
    <name type="synonym">Amomum zingiber</name>
    <dbReference type="NCBI Taxonomy" id="94328"/>
    <lineage>
        <taxon>Eukaryota</taxon>
        <taxon>Viridiplantae</taxon>
        <taxon>Streptophyta</taxon>
        <taxon>Embryophyta</taxon>
        <taxon>Tracheophyta</taxon>
        <taxon>Spermatophyta</taxon>
        <taxon>Magnoliopsida</taxon>
        <taxon>Liliopsida</taxon>
        <taxon>Zingiberales</taxon>
        <taxon>Zingiberaceae</taxon>
        <taxon>Zingiber</taxon>
    </lineage>
</organism>
<evidence type="ECO:0000313" key="11">
    <source>
        <dbReference type="Proteomes" id="UP000734854"/>
    </source>
</evidence>
<sequence length="470" mass="51981">MAVMPLQLRRPRLRQSNPSTRTAVRTRPNLAWAQPCFGDAGGPDWVSGEGAKGVASGAEAALAKAASHQKGCSLRHREVAGDPPPPSSSDATARWSHSTIVVSDLDPVGTHKLSSDEDLPQSSLRRIHVRSLALGAVLLEEAAAALAVTKCLKFCGGVCDRILTSSTPSSVDRALDNTGVRVSSQDVEVVLKFSYSQPGVVVTSSIGQDPSTLATNTHPTRGTLWPTSLTRTPFIGCPLEEGSTYRNLDTSGLRSQIPIFLVVGLDMSKDCLDLIQNRTKERRYNFDNVFGSSCSNTWASPSEFVIPLDKYVKAVYHTRVSIGMRFRMLFKIEEYSVRRYMGTVTGISDLDPVRWPNSYWCSVKAYILKFSDFPLQQTYHVGWDESTSGERQPRVSLWEIEPLTTFPMYPSSFPLRLKRPWPSDLPSLHGGRDDLMWLRDGDRAIQSLNFQGFCNQTFTECYFKAGNMSG</sequence>
<keyword evidence="7" id="KW-0927">Auxin signaling pathway</keyword>
<keyword evidence="11" id="KW-1185">Reference proteome</keyword>
<comment type="caution">
    <text evidence="10">The sequence shown here is derived from an EMBL/GenBank/DDBJ whole genome shotgun (WGS) entry which is preliminary data.</text>
</comment>
<dbReference type="InterPro" id="IPR010525">
    <property type="entry name" value="ARF_dom"/>
</dbReference>
<keyword evidence="5" id="KW-0804">Transcription</keyword>
<feature type="region of interest" description="Disordered" evidence="8">
    <location>
        <begin position="1"/>
        <end position="24"/>
    </location>
</feature>
<evidence type="ECO:0000256" key="5">
    <source>
        <dbReference type="ARBA" id="ARBA00023163"/>
    </source>
</evidence>
<proteinExistence type="inferred from homology"/>
<comment type="subcellular location">
    <subcellularLocation>
        <location evidence="1">Nucleus</location>
    </subcellularLocation>
</comment>
<keyword evidence="6" id="KW-0539">Nucleus</keyword>
<evidence type="ECO:0000256" key="3">
    <source>
        <dbReference type="ARBA" id="ARBA00023015"/>
    </source>
</evidence>
<dbReference type="GO" id="GO:0009734">
    <property type="term" value="P:auxin-activated signaling pathway"/>
    <property type="evidence" value="ECO:0007669"/>
    <property type="project" value="UniProtKB-KW"/>
</dbReference>
<evidence type="ECO:0000256" key="6">
    <source>
        <dbReference type="ARBA" id="ARBA00023242"/>
    </source>
</evidence>
<dbReference type="FunFam" id="2.30.30.1040:FF:000001">
    <property type="entry name" value="Auxin response factor"/>
    <property type="match status" value="1"/>
</dbReference>
<feature type="region of interest" description="Disordered" evidence="8">
    <location>
        <begin position="72"/>
        <end position="94"/>
    </location>
</feature>
<dbReference type="PANTHER" id="PTHR31384:SF115">
    <property type="entry name" value="AUXIN RESPONSE FACTOR 6"/>
    <property type="match status" value="1"/>
</dbReference>
<reference evidence="10 11" key="1">
    <citation type="submission" date="2020-08" db="EMBL/GenBank/DDBJ databases">
        <title>Plant Genome Project.</title>
        <authorList>
            <person name="Zhang R.-G."/>
        </authorList>
    </citation>
    <scope>NUCLEOTIDE SEQUENCE [LARGE SCALE GENOMIC DNA]</scope>
    <source>
        <tissue evidence="10">Rhizome</tissue>
    </source>
</reference>
<dbReference type="AlphaFoldDB" id="A0A8J5FXA9"/>
<keyword evidence="4" id="KW-0238">DNA-binding</keyword>
<evidence type="ECO:0000256" key="8">
    <source>
        <dbReference type="SAM" id="MobiDB-lite"/>
    </source>
</evidence>
<evidence type="ECO:0000256" key="1">
    <source>
        <dbReference type="ARBA" id="ARBA00004123"/>
    </source>
</evidence>
<dbReference type="GO" id="GO:0006355">
    <property type="term" value="P:regulation of DNA-templated transcription"/>
    <property type="evidence" value="ECO:0007669"/>
    <property type="project" value="InterPro"/>
</dbReference>
<evidence type="ECO:0000256" key="4">
    <source>
        <dbReference type="ARBA" id="ARBA00023125"/>
    </source>
</evidence>
<accession>A0A8J5FXA9</accession>
<keyword evidence="3" id="KW-0805">Transcription regulation</keyword>
<dbReference type="GO" id="GO:0005634">
    <property type="term" value="C:nucleus"/>
    <property type="evidence" value="ECO:0007669"/>
    <property type="project" value="UniProtKB-SubCell"/>
</dbReference>
<dbReference type="InterPro" id="IPR044835">
    <property type="entry name" value="ARF_plant"/>
</dbReference>
<dbReference type="EMBL" id="JACMSC010000013">
    <property type="protein sequence ID" value="KAG6492486.1"/>
    <property type="molecule type" value="Genomic_DNA"/>
</dbReference>
<gene>
    <name evidence="10" type="ORF">ZIOFF_047449</name>
</gene>
<evidence type="ECO:0000256" key="7">
    <source>
        <dbReference type="ARBA" id="ARBA00023294"/>
    </source>
</evidence>
<feature type="domain" description="Auxin response factor" evidence="9">
    <location>
        <begin position="304"/>
        <end position="364"/>
    </location>
</feature>
<comment type="similarity">
    <text evidence="2">Belongs to the ARF family.</text>
</comment>
<name>A0A8J5FXA9_ZINOF</name>
<dbReference type="GO" id="GO:0003677">
    <property type="term" value="F:DNA binding"/>
    <property type="evidence" value="ECO:0007669"/>
    <property type="project" value="UniProtKB-KW"/>
</dbReference>
<protein>
    <recommendedName>
        <fullName evidence="9">Auxin response factor domain-containing protein</fullName>
    </recommendedName>
</protein>
<dbReference type="Proteomes" id="UP000734854">
    <property type="component" value="Unassembled WGS sequence"/>
</dbReference>
<dbReference type="Pfam" id="PF06507">
    <property type="entry name" value="ARF_AD"/>
    <property type="match status" value="1"/>
</dbReference>